<feature type="transmembrane region" description="Helical" evidence="1">
    <location>
        <begin position="208"/>
        <end position="224"/>
    </location>
</feature>
<keyword evidence="3" id="KW-1185">Reference proteome</keyword>
<accession>A0A4Y8VH20</accession>
<protein>
    <recommendedName>
        <fullName evidence="4">O-antigen ligase domain-containing protein</fullName>
    </recommendedName>
</protein>
<keyword evidence="1" id="KW-0472">Membrane</keyword>
<reference evidence="2 3" key="1">
    <citation type="submission" date="2019-02" db="EMBL/GenBank/DDBJ databases">
        <title>Draft Genome Sequence of the Prevotella sp. BCRC 81118, Isolated from Human Feces.</title>
        <authorList>
            <person name="Huang C.-H."/>
        </authorList>
    </citation>
    <scope>NUCLEOTIDE SEQUENCE [LARGE SCALE GENOMIC DNA]</scope>
    <source>
        <strain evidence="2 3">BCRC 81118</strain>
    </source>
</reference>
<feature type="transmembrane region" description="Helical" evidence="1">
    <location>
        <begin position="254"/>
        <end position="273"/>
    </location>
</feature>
<dbReference type="Proteomes" id="UP000297872">
    <property type="component" value="Unassembled WGS sequence"/>
</dbReference>
<keyword evidence="1" id="KW-0812">Transmembrane</keyword>
<feature type="transmembrane region" description="Helical" evidence="1">
    <location>
        <begin position="386"/>
        <end position="419"/>
    </location>
</feature>
<comment type="caution">
    <text evidence="2">The sequence shown here is derived from an EMBL/GenBank/DDBJ whole genome shotgun (WGS) entry which is preliminary data.</text>
</comment>
<feature type="transmembrane region" description="Helical" evidence="1">
    <location>
        <begin position="230"/>
        <end position="247"/>
    </location>
</feature>
<evidence type="ECO:0000313" key="3">
    <source>
        <dbReference type="Proteomes" id="UP000297872"/>
    </source>
</evidence>
<proteinExistence type="predicted"/>
<evidence type="ECO:0000256" key="1">
    <source>
        <dbReference type="SAM" id="Phobius"/>
    </source>
</evidence>
<keyword evidence="1" id="KW-1133">Transmembrane helix</keyword>
<dbReference type="OrthoDB" id="1491081at2"/>
<dbReference type="AlphaFoldDB" id="A0A4Y8VH20"/>
<dbReference type="EMBL" id="SGVY01000027">
    <property type="protein sequence ID" value="TFH79259.1"/>
    <property type="molecule type" value="Genomic_DNA"/>
</dbReference>
<gene>
    <name evidence="2" type="ORF">EXN75_10535</name>
</gene>
<feature type="transmembrane region" description="Helical" evidence="1">
    <location>
        <begin position="38"/>
        <end position="56"/>
    </location>
</feature>
<evidence type="ECO:0008006" key="4">
    <source>
        <dbReference type="Google" id="ProtNLM"/>
    </source>
</evidence>
<name>A0A4Y8VH20_9BACT</name>
<dbReference type="GeneID" id="302995716"/>
<dbReference type="RefSeq" id="WP_134843782.1">
    <property type="nucleotide sequence ID" value="NZ_SGVY01000027.1"/>
</dbReference>
<sequence length="425" mass="47695">MILSKKIHDKYVKWVWAYLLLFIFEGALRKWIAPGLSTPLLMVRTPIVIYMFFIAYRHNWIDNPYAKGLMVLSIICFFTALLFGHHNLFIAAFGWHNYFLHFPFIVIAAKILNREDVIKMGIWILYISVPMTLLIIEQFYSPQTAWVNVGVGGEGSSGFGGAMGYYRPSGTFAFTSGYTAFESLVCAFLIFFFMDNSNLPKPLKIKKIYLYAIAFCYILCLPYSMSRSMVFNTVIIFTFVLLCSTRNMKSLKKIIIASIALSVVAYVVLKSGYLGDSLAAISERFDQADQVEGGFEGTFWDRYIGGFFNSLLMNVPVFGYGLGIGTNVGAKFINGDMFTIFNAESGFGMTIGETGLFLGLFFIYFRFAWAINLFKNGLRQRNNTLAVCLLPIMCLTLATGGIGAVPMMGYLVCVCFLGSAALKKY</sequence>
<organism evidence="2 3">
    <name type="scientific">Segatella hominis</name>
    <dbReference type="NCBI Taxonomy" id="2518605"/>
    <lineage>
        <taxon>Bacteria</taxon>
        <taxon>Pseudomonadati</taxon>
        <taxon>Bacteroidota</taxon>
        <taxon>Bacteroidia</taxon>
        <taxon>Bacteroidales</taxon>
        <taxon>Prevotellaceae</taxon>
        <taxon>Segatella</taxon>
    </lineage>
</organism>
<feature type="transmembrane region" description="Helical" evidence="1">
    <location>
        <begin position="68"/>
        <end position="89"/>
    </location>
</feature>
<feature type="transmembrane region" description="Helical" evidence="1">
    <location>
        <begin position="95"/>
        <end position="113"/>
    </location>
</feature>
<feature type="transmembrane region" description="Helical" evidence="1">
    <location>
        <begin position="12"/>
        <end position="32"/>
    </location>
</feature>
<evidence type="ECO:0000313" key="2">
    <source>
        <dbReference type="EMBL" id="TFH79259.1"/>
    </source>
</evidence>
<feature type="transmembrane region" description="Helical" evidence="1">
    <location>
        <begin position="120"/>
        <end position="140"/>
    </location>
</feature>
<feature type="transmembrane region" description="Helical" evidence="1">
    <location>
        <begin position="355"/>
        <end position="374"/>
    </location>
</feature>
<feature type="transmembrane region" description="Helical" evidence="1">
    <location>
        <begin position="172"/>
        <end position="196"/>
    </location>
</feature>